<name>A0A3M8B3Q4_9BACL</name>
<evidence type="ECO:0000313" key="1">
    <source>
        <dbReference type="EMBL" id="GED26523.1"/>
    </source>
</evidence>
<reference evidence="1 4" key="2">
    <citation type="submission" date="2019-06" db="EMBL/GenBank/DDBJ databases">
        <title>Whole genome shotgun sequence of Brevibacillus agri NBRC 15538.</title>
        <authorList>
            <person name="Hosoyama A."/>
            <person name="Uohara A."/>
            <person name="Ohji S."/>
            <person name="Ichikawa N."/>
        </authorList>
    </citation>
    <scope>NUCLEOTIDE SEQUENCE [LARGE SCALE GENOMIC DNA]</scope>
    <source>
        <strain evidence="1 4">NBRC 15538</strain>
    </source>
</reference>
<dbReference type="EMBL" id="BJOD01000024">
    <property type="protein sequence ID" value="GED26523.1"/>
    <property type="molecule type" value="Genomic_DNA"/>
</dbReference>
<dbReference type="GO" id="GO:0140315">
    <property type="term" value="F:iron ion sequestering activity"/>
    <property type="evidence" value="ECO:0007669"/>
    <property type="project" value="InterPro"/>
</dbReference>
<dbReference type="Proteomes" id="UP000276178">
    <property type="component" value="Unassembled WGS sequence"/>
</dbReference>
<dbReference type="NCBIfam" id="TIGR04536">
    <property type="entry name" value="geobac_encap"/>
    <property type="match status" value="1"/>
</dbReference>
<keyword evidence="4" id="KW-1185">Reference proteome</keyword>
<comment type="caution">
    <text evidence="2">The sequence shown here is derived from an EMBL/GenBank/DDBJ whole genome shotgun (WGS) entry which is preliminary data.</text>
</comment>
<evidence type="ECO:0000313" key="2">
    <source>
        <dbReference type="EMBL" id="RNB58066.1"/>
    </source>
</evidence>
<sequence length="205" mass="23321">MQEITQLHAIFDRTRGYINRFMGIIQPIIDAAQDEHTRLYYHHILEEEEQRMGRLQELVPYLEKVSEKETLAELSDRELSQMLSDVNLERFGLHNFREHLELSLYEFQDDETRQTLDGMREKTHADYLQVKEIMAALSERFSDGSHPDLTDHDEGHDIHQVDHLKASASAAHGVASVIKHSAPAHAVSGNISGKKGLTVGSLKGL</sequence>
<dbReference type="GO" id="GO:0004322">
    <property type="term" value="F:ferroxidase activity"/>
    <property type="evidence" value="ECO:0007669"/>
    <property type="project" value="InterPro"/>
</dbReference>
<protein>
    <submittedName>
        <fullName evidence="2">Uncharacterized protein</fullName>
    </submittedName>
</protein>
<accession>A0A3M8B3Q4</accession>
<organism evidence="2 3">
    <name type="scientific">Brevibacillus agri</name>
    <dbReference type="NCBI Taxonomy" id="51101"/>
    <lineage>
        <taxon>Bacteria</taxon>
        <taxon>Bacillati</taxon>
        <taxon>Bacillota</taxon>
        <taxon>Bacilli</taxon>
        <taxon>Bacillales</taxon>
        <taxon>Paenibacillaceae</taxon>
        <taxon>Brevibacillus</taxon>
    </lineage>
</organism>
<proteinExistence type="predicted"/>
<dbReference type="RefSeq" id="WP_007783174.1">
    <property type="nucleotide sequence ID" value="NZ_BJOD01000024.1"/>
</dbReference>
<evidence type="ECO:0000313" key="4">
    <source>
        <dbReference type="Proteomes" id="UP000317180"/>
    </source>
</evidence>
<dbReference type="GeneID" id="82810619"/>
<dbReference type="AlphaFoldDB" id="A0A3M8B3Q4"/>
<dbReference type="Pfam" id="PF24309">
    <property type="entry name" value="IMEF_Flp"/>
    <property type="match status" value="1"/>
</dbReference>
<evidence type="ECO:0000313" key="3">
    <source>
        <dbReference type="Proteomes" id="UP000276178"/>
    </source>
</evidence>
<dbReference type="EMBL" id="RHHN01000019">
    <property type="protein sequence ID" value="RNB58066.1"/>
    <property type="molecule type" value="Genomic_DNA"/>
</dbReference>
<dbReference type="InterPro" id="IPR030909">
    <property type="entry name" value="IMEF_cargo"/>
</dbReference>
<gene>
    <name evidence="1" type="ORF">BAG01nite_26250</name>
    <name evidence="2" type="ORF">EB820_06475</name>
</gene>
<dbReference type="Proteomes" id="UP000317180">
    <property type="component" value="Unassembled WGS sequence"/>
</dbReference>
<dbReference type="GO" id="GO:0140737">
    <property type="term" value="C:encapsulin nanocompartment"/>
    <property type="evidence" value="ECO:0007669"/>
    <property type="project" value="InterPro"/>
</dbReference>
<dbReference type="OrthoDB" id="2855273at2"/>
<reference evidence="2 3" key="1">
    <citation type="submission" date="2018-10" db="EMBL/GenBank/DDBJ databases">
        <title>Phylogenomics of Brevibacillus.</title>
        <authorList>
            <person name="Dunlap C."/>
        </authorList>
    </citation>
    <scope>NUCLEOTIDE SEQUENCE [LARGE SCALE GENOMIC DNA]</scope>
    <source>
        <strain evidence="2 3">NRRL NRS 1219</strain>
    </source>
</reference>